<comment type="caution">
    <text evidence="2">The sequence shown here is derived from an EMBL/GenBank/DDBJ whole genome shotgun (WGS) entry which is preliminary data.</text>
</comment>
<gene>
    <name evidence="2" type="ORF">Q9L58_002839</name>
</gene>
<evidence type="ECO:0000256" key="1">
    <source>
        <dbReference type="SAM" id="MobiDB-lite"/>
    </source>
</evidence>
<dbReference type="Proteomes" id="UP001447188">
    <property type="component" value="Unassembled WGS sequence"/>
</dbReference>
<protein>
    <submittedName>
        <fullName evidence="2">Uncharacterized protein</fullName>
    </submittedName>
</protein>
<dbReference type="EMBL" id="JBBBZM010000026">
    <property type="protein sequence ID" value="KAL0638063.1"/>
    <property type="molecule type" value="Genomic_DNA"/>
</dbReference>
<accession>A0ABR3GQE6</accession>
<feature type="compositionally biased region" description="Basic and acidic residues" evidence="1">
    <location>
        <begin position="106"/>
        <end position="131"/>
    </location>
</feature>
<proteinExistence type="predicted"/>
<reference evidence="2 3" key="1">
    <citation type="submission" date="2024-02" db="EMBL/GenBank/DDBJ databases">
        <title>Discinaceae phylogenomics.</title>
        <authorList>
            <person name="Dirks A.C."/>
            <person name="James T.Y."/>
        </authorList>
    </citation>
    <scope>NUCLEOTIDE SEQUENCE [LARGE SCALE GENOMIC DNA]</scope>
    <source>
        <strain evidence="2 3">ACD0624</strain>
    </source>
</reference>
<organism evidence="2 3">
    <name type="scientific">Discina gigas</name>
    <dbReference type="NCBI Taxonomy" id="1032678"/>
    <lineage>
        <taxon>Eukaryota</taxon>
        <taxon>Fungi</taxon>
        <taxon>Dikarya</taxon>
        <taxon>Ascomycota</taxon>
        <taxon>Pezizomycotina</taxon>
        <taxon>Pezizomycetes</taxon>
        <taxon>Pezizales</taxon>
        <taxon>Discinaceae</taxon>
        <taxon>Discina</taxon>
    </lineage>
</organism>
<keyword evidence="3" id="KW-1185">Reference proteome</keyword>
<sequence>MDKYNAVTLYLFDALNDLGPSDPIVFCLVTGVNPDVAKLLDVDDVEFLAEGASIVVTDMAEEEADKPGRCSTAAAIGSAMVSVVDGYLDLNVVAVDGVPKKMRSRRREEERTKEPLRLAGKWTEHRAQADS</sequence>
<evidence type="ECO:0000313" key="3">
    <source>
        <dbReference type="Proteomes" id="UP001447188"/>
    </source>
</evidence>
<name>A0ABR3GQE6_9PEZI</name>
<evidence type="ECO:0000313" key="2">
    <source>
        <dbReference type="EMBL" id="KAL0638063.1"/>
    </source>
</evidence>
<feature type="region of interest" description="Disordered" evidence="1">
    <location>
        <begin position="101"/>
        <end position="131"/>
    </location>
</feature>